<evidence type="ECO:0000256" key="1">
    <source>
        <dbReference type="ARBA" id="ARBA00008791"/>
    </source>
</evidence>
<comment type="similarity">
    <text evidence="1">Belongs to the universal stress protein A family.</text>
</comment>
<sequence>MLCIMKSIIIATDFSKAAYAAACYAAHLSASLLVDTLIIYHSYDNELYVTTDIPIPNRQQLQTQREKSLIALEELRVALKKIAPKSISIKSEANDQTLVSGIETMIAENQTELIVIGTTGKSNLEQVLMGSNALTVAKEISTPVLLVPATHTFSPPKQAVLACDLKHTEDTLPLEHIRHFVSTLSLKLHILNIQPTESEPIADTIPEQYKLHELLDDLNPTYNYIDHEDTASAIIHFANEHDIDLVISVRKSYGFFRDLFHKSITKKLAFKTTIPLLLLGKK</sequence>
<accession>F4C4X5</accession>
<dbReference type="HOGENOM" id="CLU_049301_2_4_10"/>
<dbReference type="CDD" id="cd00293">
    <property type="entry name" value="USP-like"/>
    <property type="match status" value="1"/>
</dbReference>
<dbReference type="SUPFAM" id="SSF52402">
    <property type="entry name" value="Adenine nucleotide alpha hydrolases-like"/>
    <property type="match status" value="2"/>
</dbReference>
<protein>
    <submittedName>
        <fullName evidence="3">UspA domain-containing protein</fullName>
    </submittedName>
</protein>
<dbReference type="EMBL" id="CP002584">
    <property type="protein sequence ID" value="ADZ76949.1"/>
    <property type="molecule type" value="Genomic_DNA"/>
</dbReference>
<dbReference type="AlphaFoldDB" id="F4C4X5"/>
<feature type="domain" description="UspA" evidence="2">
    <location>
        <begin position="5"/>
        <end position="148"/>
    </location>
</feature>
<gene>
    <name evidence="3" type="ordered locus">Sph21_0367</name>
</gene>
<dbReference type="InterPro" id="IPR006016">
    <property type="entry name" value="UspA"/>
</dbReference>
<evidence type="ECO:0000313" key="3">
    <source>
        <dbReference type="EMBL" id="ADZ76949.1"/>
    </source>
</evidence>
<dbReference type="PANTHER" id="PTHR46268:SF22">
    <property type="entry name" value="SENSOR PROTEIN KDPD-RELATED"/>
    <property type="match status" value="1"/>
</dbReference>
<dbReference type="PRINTS" id="PR01438">
    <property type="entry name" value="UNVRSLSTRESS"/>
</dbReference>
<proteinExistence type="inferred from homology"/>
<dbReference type="PANTHER" id="PTHR46268">
    <property type="entry name" value="STRESS RESPONSE PROTEIN NHAX"/>
    <property type="match status" value="1"/>
</dbReference>
<name>F4C4X5_SPHS2</name>
<dbReference type="PATRIC" id="fig|743722.3.peg.400"/>
<dbReference type="KEGG" id="shg:Sph21_0367"/>
<reference evidence="3" key="1">
    <citation type="submission" date="2011-03" db="EMBL/GenBank/DDBJ databases">
        <title>Complete sequence of Sphingobacterium sp. 21.</title>
        <authorList>
            <consortium name="US DOE Joint Genome Institute"/>
            <person name="Lucas S."/>
            <person name="Copeland A."/>
            <person name="Lapidus A."/>
            <person name="Cheng J.-F."/>
            <person name="Goodwin L."/>
            <person name="Pitluck S."/>
            <person name="Davenport K."/>
            <person name="Detter J.C."/>
            <person name="Han C."/>
            <person name="Tapia R."/>
            <person name="Land M."/>
            <person name="Hauser L."/>
            <person name="Kyrpides N."/>
            <person name="Ivanova N."/>
            <person name="Ovchinnikova G."/>
            <person name="Pagani I."/>
            <person name="Siebers A.K."/>
            <person name="Allgaier M."/>
            <person name="Thelen M.P."/>
            <person name="Hugenholtz P."/>
            <person name="Woyke T."/>
        </authorList>
    </citation>
    <scope>NUCLEOTIDE SEQUENCE</scope>
    <source>
        <strain evidence="3">21</strain>
    </source>
</reference>
<evidence type="ECO:0000259" key="2">
    <source>
        <dbReference type="Pfam" id="PF00582"/>
    </source>
</evidence>
<dbReference type="STRING" id="743722.Sph21_0367"/>
<dbReference type="InterPro" id="IPR006015">
    <property type="entry name" value="Universal_stress_UspA"/>
</dbReference>
<dbReference type="Gene3D" id="3.40.50.12370">
    <property type="match status" value="1"/>
</dbReference>
<dbReference type="Pfam" id="PF00582">
    <property type="entry name" value="Usp"/>
    <property type="match status" value="1"/>
</dbReference>
<dbReference type="eggNOG" id="COG0589">
    <property type="taxonomic scope" value="Bacteria"/>
</dbReference>
<organism evidence="3">
    <name type="scientific">Sphingobacterium sp. (strain 21)</name>
    <dbReference type="NCBI Taxonomy" id="743722"/>
    <lineage>
        <taxon>Bacteria</taxon>
        <taxon>Pseudomonadati</taxon>
        <taxon>Bacteroidota</taxon>
        <taxon>Sphingobacteriia</taxon>
        <taxon>Sphingobacteriales</taxon>
        <taxon>Sphingobacteriaceae</taxon>
        <taxon>Sphingobacterium</taxon>
    </lineage>
</organism>